<organism evidence="2 3">
    <name type="scientific">Falsiroseomonas frigidaquae</name>
    <dbReference type="NCBI Taxonomy" id="487318"/>
    <lineage>
        <taxon>Bacteria</taxon>
        <taxon>Pseudomonadati</taxon>
        <taxon>Pseudomonadota</taxon>
        <taxon>Alphaproteobacteria</taxon>
        <taxon>Acetobacterales</taxon>
        <taxon>Roseomonadaceae</taxon>
        <taxon>Falsiroseomonas</taxon>
    </lineage>
</organism>
<dbReference type="Proteomes" id="UP000765160">
    <property type="component" value="Unassembled WGS sequence"/>
</dbReference>
<evidence type="ECO:0000256" key="1">
    <source>
        <dbReference type="SAM" id="MobiDB-lite"/>
    </source>
</evidence>
<evidence type="ECO:0000313" key="3">
    <source>
        <dbReference type="Proteomes" id="UP000765160"/>
    </source>
</evidence>
<comment type="caution">
    <text evidence="2">The sequence shown here is derived from an EMBL/GenBank/DDBJ whole genome shotgun (WGS) entry which is preliminary data.</text>
</comment>
<evidence type="ECO:0000313" key="2">
    <source>
        <dbReference type="EMBL" id="NKE47132.1"/>
    </source>
</evidence>
<name>A0ABX1F444_9PROT</name>
<reference evidence="2 3" key="1">
    <citation type="submission" date="2020-03" db="EMBL/GenBank/DDBJ databases">
        <title>Roseomonas selenitidurans sp. nov. isolated from soil.</title>
        <authorList>
            <person name="Liu H."/>
        </authorList>
    </citation>
    <scope>NUCLEOTIDE SEQUENCE [LARGE SCALE GENOMIC DNA]</scope>
    <source>
        <strain evidence="2 3">JCM 15073</strain>
    </source>
</reference>
<feature type="compositionally biased region" description="Basic and acidic residues" evidence="1">
    <location>
        <begin position="65"/>
        <end position="74"/>
    </location>
</feature>
<protein>
    <recommendedName>
        <fullName evidence="4">KfrA N-terminal DNA-binding domain-containing protein</fullName>
    </recommendedName>
</protein>
<sequence>MAARKPRQVRPVDAALTRLLALAGKGAAPGRMAREVETIAAEWIAAPEADRMEIRERLDELREQLSEGVGHAEEQVSDLDSSEPAAVKQAGAMLAALVATRDAATRAITAFQASAPEYVNAA</sequence>
<accession>A0ABX1F444</accession>
<dbReference type="EMBL" id="JAAVTX010000006">
    <property type="protein sequence ID" value="NKE47132.1"/>
    <property type="molecule type" value="Genomic_DNA"/>
</dbReference>
<evidence type="ECO:0008006" key="4">
    <source>
        <dbReference type="Google" id="ProtNLM"/>
    </source>
</evidence>
<gene>
    <name evidence="2" type="ORF">HB662_20305</name>
</gene>
<dbReference type="RefSeq" id="WP_168052164.1">
    <property type="nucleotide sequence ID" value="NZ_JAATJR010000006.1"/>
</dbReference>
<feature type="region of interest" description="Disordered" evidence="1">
    <location>
        <begin position="65"/>
        <end position="84"/>
    </location>
</feature>
<keyword evidence="3" id="KW-1185">Reference proteome</keyword>
<proteinExistence type="predicted"/>